<dbReference type="AlphaFoldDB" id="A0AA36HXN1"/>
<proteinExistence type="predicted"/>
<evidence type="ECO:0000313" key="1">
    <source>
        <dbReference type="EMBL" id="CAJ1376492.1"/>
    </source>
</evidence>
<comment type="caution">
    <text evidence="1">The sequence shown here is derived from an EMBL/GenBank/DDBJ whole genome shotgun (WGS) entry which is preliminary data.</text>
</comment>
<dbReference type="Proteomes" id="UP001178507">
    <property type="component" value="Unassembled WGS sequence"/>
</dbReference>
<reference evidence="1" key="1">
    <citation type="submission" date="2023-08" db="EMBL/GenBank/DDBJ databases">
        <authorList>
            <person name="Chen Y."/>
            <person name="Shah S."/>
            <person name="Dougan E. K."/>
            <person name="Thang M."/>
            <person name="Chan C."/>
        </authorList>
    </citation>
    <scope>NUCLEOTIDE SEQUENCE</scope>
</reference>
<sequence>MGVQRLLGSGPAVVLAWGDVEDRCGQVIEAVGACRLVLAGQQAASWRPRVPFTAMALDVDALVTGEVVSSILAQIEAWVQRPFLLVLVSRAYLSRRLAHSFRQHLPQDIALLPCPPDLKTACAEVPEFGNRFLEEARRLQAEGLHLTQSCLDALERCGTFAHGKSCVRAAVLNGCKPYKFPRCVVLTRIDRVEEGIVKTGKANLADRELMLRQVLDRKIEDVCVKLDVPRTGARS</sequence>
<evidence type="ECO:0000313" key="2">
    <source>
        <dbReference type="Proteomes" id="UP001178507"/>
    </source>
</evidence>
<protein>
    <submittedName>
        <fullName evidence="1">Uncharacterized protein</fullName>
    </submittedName>
</protein>
<dbReference type="EMBL" id="CAUJNA010000399">
    <property type="protein sequence ID" value="CAJ1376492.1"/>
    <property type="molecule type" value="Genomic_DNA"/>
</dbReference>
<gene>
    <name evidence="1" type="ORF">EVOR1521_LOCUS5542</name>
</gene>
<organism evidence="1 2">
    <name type="scientific">Effrenium voratum</name>
    <dbReference type="NCBI Taxonomy" id="2562239"/>
    <lineage>
        <taxon>Eukaryota</taxon>
        <taxon>Sar</taxon>
        <taxon>Alveolata</taxon>
        <taxon>Dinophyceae</taxon>
        <taxon>Suessiales</taxon>
        <taxon>Symbiodiniaceae</taxon>
        <taxon>Effrenium</taxon>
    </lineage>
</organism>
<name>A0AA36HXN1_9DINO</name>
<keyword evidence="2" id="KW-1185">Reference proteome</keyword>
<accession>A0AA36HXN1</accession>